<dbReference type="AlphaFoldDB" id="A0A0L8VCB2"/>
<dbReference type="InterPro" id="IPR009056">
    <property type="entry name" value="Cyt_c-like_dom"/>
</dbReference>
<dbReference type="GO" id="GO:0009055">
    <property type="term" value="F:electron transfer activity"/>
    <property type="evidence" value="ECO:0007669"/>
    <property type="project" value="InterPro"/>
</dbReference>
<protein>
    <recommendedName>
        <fullName evidence="6">Cytochrome c domain-containing protein</fullName>
    </recommendedName>
</protein>
<evidence type="ECO:0000256" key="3">
    <source>
        <dbReference type="ARBA" id="ARBA00023004"/>
    </source>
</evidence>
<evidence type="ECO:0000256" key="5">
    <source>
        <dbReference type="SAM" id="SignalP"/>
    </source>
</evidence>
<dbReference type="STRING" id="1409788.NC99_13630"/>
<dbReference type="Proteomes" id="UP000036958">
    <property type="component" value="Unassembled WGS sequence"/>
</dbReference>
<evidence type="ECO:0000259" key="6">
    <source>
        <dbReference type="PROSITE" id="PS51007"/>
    </source>
</evidence>
<feature type="chain" id="PRO_5005591356" description="Cytochrome c domain-containing protein" evidence="5">
    <location>
        <begin position="19"/>
        <end position="125"/>
    </location>
</feature>
<sequence length="125" mass="13525">MKNLKLLLGLFLVLAVGACEYDFVAPEEIPDIPVEEDLSFATDVLPIFTANCASCHNSGGRAPDLSAANAYQSINTAKYINRDNPESSLIYSYVKAGASTHTHAQYTGAQGQYILVWIQQGAQNN</sequence>
<organism evidence="7 8">
    <name type="scientific">Sunxiuqinia dokdonensis</name>
    <dbReference type="NCBI Taxonomy" id="1409788"/>
    <lineage>
        <taxon>Bacteria</taxon>
        <taxon>Pseudomonadati</taxon>
        <taxon>Bacteroidota</taxon>
        <taxon>Bacteroidia</taxon>
        <taxon>Marinilabiliales</taxon>
        <taxon>Prolixibacteraceae</taxon>
        <taxon>Sunxiuqinia</taxon>
    </lineage>
</organism>
<evidence type="ECO:0000256" key="1">
    <source>
        <dbReference type="ARBA" id="ARBA00022617"/>
    </source>
</evidence>
<keyword evidence="2 4" id="KW-0479">Metal-binding</keyword>
<accession>A0A0L8VCB2</accession>
<name>A0A0L8VCB2_9BACT</name>
<reference evidence="8" key="1">
    <citation type="submission" date="2015-07" db="EMBL/GenBank/DDBJ databases">
        <title>Genome sequencing of Sunxiuqinia dokdonensis strain SK.</title>
        <authorList>
            <person name="Ahn S."/>
            <person name="Kim B.-C."/>
        </authorList>
    </citation>
    <scope>NUCLEOTIDE SEQUENCE [LARGE SCALE GENOMIC DNA]</scope>
    <source>
        <strain evidence="8">SK</strain>
    </source>
</reference>
<feature type="domain" description="Cytochrome c" evidence="6">
    <location>
        <begin position="36"/>
        <end position="122"/>
    </location>
</feature>
<keyword evidence="8" id="KW-1185">Reference proteome</keyword>
<evidence type="ECO:0000313" key="7">
    <source>
        <dbReference type="EMBL" id="KOH45812.1"/>
    </source>
</evidence>
<dbReference type="EMBL" id="LGIA01000069">
    <property type="protein sequence ID" value="KOH45812.1"/>
    <property type="molecule type" value="Genomic_DNA"/>
</dbReference>
<dbReference type="InterPro" id="IPR036909">
    <property type="entry name" value="Cyt_c-like_dom_sf"/>
</dbReference>
<dbReference type="GO" id="GO:0020037">
    <property type="term" value="F:heme binding"/>
    <property type="evidence" value="ECO:0007669"/>
    <property type="project" value="InterPro"/>
</dbReference>
<evidence type="ECO:0000256" key="2">
    <source>
        <dbReference type="ARBA" id="ARBA00022723"/>
    </source>
</evidence>
<keyword evidence="3 4" id="KW-0408">Iron</keyword>
<keyword evidence="1 4" id="KW-0349">Heme</keyword>
<evidence type="ECO:0000313" key="8">
    <source>
        <dbReference type="Proteomes" id="UP000036958"/>
    </source>
</evidence>
<dbReference type="GO" id="GO:0046872">
    <property type="term" value="F:metal ion binding"/>
    <property type="evidence" value="ECO:0007669"/>
    <property type="project" value="UniProtKB-KW"/>
</dbReference>
<gene>
    <name evidence="7" type="ORF">NC99_13630</name>
</gene>
<feature type="signal peptide" evidence="5">
    <location>
        <begin position="1"/>
        <end position="18"/>
    </location>
</feature>
<comment type="caution">
    <text evidence="7">The sequence shown here is derived from an EMBL/GenBank/DDBJ whole genome shotgun (WGS) entry which is preliminary data.</text>
</comment>
<keyword evidence="5" id="KW-0732">Signal</keyword>
<proteinExistence type="predicted"/>
<dbReference type="SUPFAM" id="SSF46626">
    <property type="entry name" value="Cytochrome c"/>
    <property type="match status" value="1"/>
</dbReference>
<evidence type="ECO:0000256" key="4">
    <source>
        <dbReference type="PROSITE-ProRule" id="PRU00433"/>
    </source>
</evidence>
<dbReference type="PROSITE" id="PS51007">
    <property type="entry name" value="CYTC"/>
    <property type="match status" value="1"/>
</dbReference>
<dbReference type="PROSITE" id="PS51257">
    <property type="entry name" value="PROKAR_LIPOPROTEIN"/>
    <property type="match status" value="1"/>
</dbReference>